<evidence type="ECO:0000313" key="2">
    <source>
        <dbReference type="Proteomes" id="UP000706580"/>
    </source>
</evidence>
<reference evidence="1 2" key="1">
    <citation type="submission" date="2020-11" db="EMBL/GenBank/DDBJ databases">
        <title>Draft Genome of Enterobacter sp. strain EMC7.</title>
        <authorList>
            <person name="Barman P."/>
            <person name="Sinha S."/>
            <person name="Sen S."/>
            <person name="Chakraborty R."/>
        </authorList>
    </citation>
    <scope>NUCLEOTIDE SEQUENCE [LARGE SCALE GENOMIC DNA]</scope>
    <source>
        <strain evidence="1 2">EMC7</strain>
    </source>
</reference>
<proteinExistence type="predicted"/>
<comment type="caution">
    <text evidence="1">The sequence shown here is derived from an EMBL/GenBank/DDBJ whole genome shotgun (WGS) entry which is preliminary data.</text>
</comment>
<sequence>MMLFRAWRLLVWITIVTLLLTIVATTGSILTLGLVQIFCPGSLATYIRSLIHDLQFVLLAMLHSAPVMISV</sequence>
<dbReference type="RefSeq" id="WP_039031593.1">
    <property type="nucleotide sequence ID" value="NZ_JADMNK010000005.1"/>
</dbReference>
<name>A0ABS7RW57_9ENTR</name>
<gene>
    <name evidence="1" type="ORF">ITX56_12045</name>
</gene>
<dbReference type="EMBL" id="JADMNK010000005">
    <property type="protein sequence ID" value="MBZ0058530.1"/>
    <property type="molecule type" value="Genomic_DNA"/>
</dbReference>
<keyword evidence="2" id="KW-1185">Reference proteome</keyword>
<dbReference type="Proteomes" id="UP000706580">
    <property type="component" value="Unassembled WGS sequence"/>
</dbReference>
<organism evidence="1 2">
    <name type="scientific">Leclercia barmai</name>
    <dbReference type="NCBI Taxonomy" id="2785629"/>
    <lineage>
        <taxon>Bacteria</taxon>
        <taxon>Pseudomonadati</taxon>
        <taxon>Pseudomonadota</taxon>
        <taxon>Gammaproteobacteria</taxon>
        <taxon>Enterobacterales</taxon>
        <taxon>Enterobacteriaceae</taxon>
        <taxon>Leclercia</taxon>
    </lineage>
</organism>
<evidence type="ECO:0000313" key="1">
    <source>
        <dbReference type="EMBL" id="MBZ0058530.1"/>
    </source>
</evidence>
<protein>
    <submittedName>
        <fullName evidence="1">Uncharacterized protein</fullName>
    </submittedName>
</protein>
<accession>A0ABS7RW57</accession>